<dbReference type="Proteomes" id="UP000070544">
    <property type="component" value="Unassembled WGS sequence"/>
</dbReference>
<dbReference type="EMBL" id="KQ965786">
    <property type="protein sequence ID" value="KXS12590.1"/>
    <property type="molecule type" value="Genomic_DNA"/>
</dbReference>
<dbReference type="STRING" id="1344416.A0A139A714"/>
<accession>A0A139A714</accession>
<dbReference type="PANTHER" id="PTHR36513:SF1">
    <property type="entry name" value="TRANSMEMBRANE PROTEIN"/>
    <property type="match status" value="1"/>
</dbReference>
<dbReference type="SUPFAM" id="SSF53474">
    <property type="entry name" value="alpha/beta-Hydrolases"/>
    <property type="match status" value="1"/>
</dbReference>
<dbReference type="InterPro" id="IPR010297">
    <property type="entry name" value="DUF900_hydrolase"/>
</dbReference>
<dbReference type="Pfam" id="PF05990">
    <property type="entry name" value="DUF900"/>
    <property type="match status" value="1"/>
</dbReference>
<gene>
    <name evidence="1" type="ORF">M427DRAFT_392532</name>
</gene>
<proteinExistence type="predicted"/>
<name>A0A139A714_GONPJ</name>
<dbReference type="PANTHER" id="PTHR36513">
    <property type="entry name" value="ABC TRANSMEMBRANE TYPE-1 DOMAIN-CONTAINING PROTEIN"/>
    <property type="match status" value="1"/>
</dbReference>
<dbReference type="OrthoDB" id="10251508at2759"/>
<keyword evidence="2" id="KW-1185">Reference proteome</keyword>
<dbReference type="InterPro" id="IPR029058">
    <property type="entry name" value="AB_hydrolase_fold"/>
</dbReference>
<protein>
    <submittedName>
        <fullName evidence="1">Uncharacterized protein</fullName>
    </submittedName>
</protein>
<evidence type="ECO:0000313" key="2">
    <source>
        <dbReference type="Proteomes" id="UP000070544"/>
    </source>
</evidence>
<dbReference type="Gene3D" id="3.40.50.1820">
    <property type="entry name" value="alpha/beta hydrolase"/>
    <property type="match status" value="1"/>
</dbReference>
<dbReference type="AlphaFoldDB" id="A0A139A714"/>
<reference evidence="1 2" key="1">
    <citation type="journal article" date="2015" name="Genome Biol. Evol.">
        <title>Phylogenomic analyses indicate that early fungi evolved digesting cell walls of algal ancestors of land plants.</title>
        <authorList>
            <person name="Chang Y."/>
            <person name="Wang S."/>
            <person name="Sekimoto S."/>
            <person name="Aerts A.L."/>
            <person name="Choi C."/>
            <person name="Clum A."/>
            <person name="LaButti K.M."/>
            <person name="Lindquist E.A."/>
            <person name="Yee Ngan C."/>
            <person name="Ohm R.A."/>
            <person name="Salamov A.A."/>
            <person name="Grigoriev I.V."/>
            <person name="Spatafora J.W."/>
            <person name="Berbee M.L."/>
        </authorList>
    </citation>
    <scope>NUCLEOTIDE SEQUENCE [LARGE SCALE GENOMIC DNA]</scope>
    <source>
        <strain evidence="1 2">JEL478</strain>
    </source>
</reference>
<sequence>MASARRVPSRGKGISYGVGTVECSIAGQFYAHLPNVAYTIPPTLKSGSPNVLDCCLQTHNQRRNTVALIYCHGLNNHAEWAMKGIAQLVTIGNFPRDQITFFAFCWPSGTVSSFRAARRMAEGDTQRDFCDVIRDLASEGFRTFHLMGHSMGSRVLCRLPFDELFKPLIASSSASGSLSTSNSAFPVSLVPSSSTEQDLPSLGSLTLLNGEENLHDFVAVHFPFARRFCPLISVYVDMLDRAIWAGEKVEGEKLVGRSGDLMWQHENGRRKYLDVDVIDQTTLDTNITAMRHYSWTLNRLMVDDLYDVIVKGIRASERGYRLLNSEGNKYVFLTAPKFVTS</sequence>
<evidence type="ECO:0000313" key="1">
    <source>
        <dbReference type="EMBL" id="KXS12590.1"/>
    </source>
</evidence>
<organism evidence="1 2">
    <name type="scientific">Gonapodya prolifera (strain JEL478)</name>
    <name type="common">Monoblepharis prolifera</name>
    <dbReference type="NCBI Taxonomy" id="1344416"/>
    <lineage>
        <taxon>Eukaryota</taxon>
        <taxon>Fungi</taxon>
        <taxon>Fungi incertae sedis</taxon>
        <taxon>Chytridiomycota</taxon>
        <taxon>Chytridiomycota incertae sedis</taxon>
        <taxon>Monoblepharidomycetes</taxon>
        <taxon>Monoblepharidales</taxon>
        <taxon>Gonapodyaceae</taxon>
        <taxon>Gonapodya</taxon>
    </lineage>
</organism>